<proteinExistence type="predicted"/>
<reference evidence="8" key="3">
    <citation type="submission" date="2023-04" db="EMBL/GenBank/DDBJ databases">
        <title>Co-integrate Col3M blaNDM-1-harbouring plasmids in clinical Providencia rettgeri isolates from Argentina.</title>
        <authorList>
            <person name="de Belder D."/>
            <person name="Martino F."/>
            <person name="Tijet N."/>
            <person name="Melano R.G."/>
            <person name="Faccone D."/>
            <person name="de Mendieta J.M."/>
            <person name="Rapoport M."/>
            <person name="Albornoz E."/>
            <person name="Petroni A."/>
            <person name="Tuduri E."/>
            <person name="Derdoy L."/>
            <person name="Cogut S."/>
            <person name="Errecalde L."/>
            <person name="Pasteran F."/>
            <person name="Corso A."/>
            <person name="Gomez S.A."/>
        </authorList>
    </citation>
    <scope>NUCLEOTIDE SEQUENCE</scope>
    <source>
        <strain evidence="8">PreM15628</strain>
        <plasmid evidence="8">p15628B_125</plasmid>
    </source>
</reference>
<name>A0A264VMX5_PRORE</name>
<sequence>MADEIDVSQAESEFLLSLRLSQRAKYQGQSAKVCIECGESIPLARRLALPGVQHCVNCIKHQECSRLR</sequence>
<evidence type="ECO:0000256" key="3">
    <source>
        <dbReference type="ARBA" id="ARBA00022833"/>
    </source>
</evidence>
<feature type="domain" description="Zinc finger DksA/TraR C4-type" evidence="5">
    <location>
        <begin position="32"/>
        <end position="58"/>
    </location>
</feature>
<gene>
    <name evidence="7" type="ORF">CHI95_20480</name>
    <name evidence="6" type="ORF">GHA_04434</name>
    <name evidence="8" type="ORF">KOF27_22235</name>
</gene>
<organism evidence="7 9">
    <name type="scientific">Providencia rettgeri</name>
    <dbReference type="NCBI Taxonomy" id="587"/>
    <lineage>
        <taxon>Bacteria</taxon>
        <taxon>Pseudomonadati</taxon>
        <taxon>Pseudomonadota</taxon>
        <taxon>Gammaproteobacteria</taxon>
        <taxon>Enterobacterales</taxon>
        <taxon>Morganellaceae</taxon>
        <taxon>Providencia</taxon>
    </lineage>
</organism>
<evidence type="ECO:0000313" key="6">
    <source>
        <dbReference type="EMBL" id="CAB5718558.1"/>
    </source>
</evidence>
<evidence type="ECO:0000313" key="7">
    <source>
        <dbReference type="EMBL" id="OZS72671.1"/>
    </source>
</evidence>
<dbReference type="GO" id="GO:1900378">
    <property type="term" value="P:positive regulation of secondary metabolite biosynthetic process"/>
    <property type="evidence" value="ECO:0007669"/>
    <property type="project" value="TreeGrafter"/>
</dbReference>
<reference evidence="6" key="2">
    <citation type="submission" date="2020-05" db="EMBL/GenBank/DDBJ databases">
        <authorList>
            <person name="Delgado-Blas J."/>
        </authorList>
    </citation>
    <scope>NUCLEOTIDE SEQUENCE</scope>
    <source>
        <strain evidence="6">BB1453</strain>
    </source>
</reference>
<evidence type="ECO:0000256" key="2">
    <source>
        <dbReference type="ARBA" id="ARBA00022771"/>
    </source>
</evidence>
<geneLocation type="plasmid" evidence="8 10">
    <name>p15628B_125</name>
</geneLocation>
<accession>A0A264VMX5</accession>
<dbReference type="Proteomes" id="UP000834611">
    <property type="component" value="Unassembled WGS sequence"/>
</dbReference>
<keyword evidence="3" id="KW-0862">Zinc</keyword>
<dbReference type="SUPFAM" id="SSF57716">
    <property type="entry name" value="Glucocorticoid receptor-like (DNA-binding domain)"/>
    <property type="match status" value="1"/>
</dbReference>
<keyword evidence="2" id="KW-0863">Zinc-finger</keyword>
<reference evidence="7 9" key="1">
    <citation type="submission" date="2017-07" db="EMBL/GenBank/DDBJ databases">
        <title>blaIMP-27 on transferable plasmids in Proteus mirabilis and Providencia rettgeri.</title>
        <authorList>
            <person name="Potter R."/>
        </authorList>
    </citation>
    <scope>NUCLEOTIDE SEQUENCE [LARGE SCALE GENOMIC DNA]</scope>
    <source>
        <strain evidence="7 9">PR1</strain>
    </source>
</reference>
<evidence type="ECO:0000256" key="4">
    <source>
        <dbReference type="PROSITE-ProRule" id="PRU00510"/>
    </source>
</evidence>
<evidence type="ECO:0000313" key="8">
    <source>
        <dbReference type="EMBL" id="WHT96123.1"/>
    </source>
</evidence>
<keyword evidence="8" id="KW-0614">Plasmid</keyword>
<dbReference type="EMBL" id="NOWC01000032">
    <property type="protein sequence ID" value="OZS72671.1"/>
    <property type="molecule type" value="Genomic_DNA"/>
</dbReference>
<dbReference type="Pfam" id="PF01258">
    <property type="entry name" value="zf-dskA_traR"/>
    <property type="match status" value="1"/>
</dbReference>
<dbReference type="Gene3D" id="1.20.120.910">
    <property type="entry name" value="DksA, coiled-coil domain"/>
    <property type="match status" value="1"/>
</dbReference>
<evidence type="ECO:0000259" key="5">
    <source>
        <dbReference type="Pfam" id="PF01258"/>
    </source>
</evidence>
<dbReference type="PANTHER" id="PTHR38777">
    <property type="entry name" value="FELS-2 PROPHAGE PROTEIN"/>
    <property type="match status" value="1"/>
</dbReference>
<dbReference type="EMBL" id="CAHPSF010000020">
    <property type="protein sequence ID" value="CAB5718558.1"/>
    <property type="molecule type" value="Genomic_DNA"/>
</dbReference>
<evidence type="ECO:0000313" key="9">
    <source>
        <dbReference type="Proteomes" id="UP000216001"/>
    </source>
</evidence>
<evidence type="ECO:0000256" key="1">
    <source>
        <dbReference type="ARBA" id="ARBA00022723"/>
    </source>
</evidence>
<dbReference type="PANTHER" id="PTHR38777:SF1">
    <property type="entry name" value="DNAK SUPPRESSOR PROTEIN"/>
    <property type="match status" value="1"/>
</dbReference>
<dbReference type="GeneID" id="92276968"/>
<keyword evidence="1" id="KW-0479">Metal-binding</keyword>
<dbReference type="GO" id="GO:0008270">
    <property type="term" value="F:zinc ion binding"/>
    <property type="evidence" value="ECO:0007669"/>
    <property type="project" value="UniProtKB-KW"/>
</dbReference>
<dbReference type="PROSITE" id="PS51128">
    <property type="entry name" value="ZF_DKSA_2"/>
    <property type="match status" value="1"/>
</dbReference>
<dbReference type="Proteomes" id="UP000682358">
    <property type="component" value="Plasmid p15628B_125"/>
</dbReference>
<dbReference type="Proteomes" id="UP000216001">
    <property type="component" value="Unassembled WGS sequence"/>
</dbReference>
<dbReference type="InterPro" id="IPR000962">
    <property type="entry name" value="Znf_DskA_TraR"/>
</dbReference>
<evidence type="ECO:0000313" key="10">
    <source>
        <dbReference type="Proteomes" id="UP000682358"/>
    </source>
</evidence>
<dbReference type="EMBL" id="CP123374">
    <property type="protein sequence ID" value="WHT96123.1"/>
    <property type="molecule type" value="Genomic_DNA"/>
</dbReference>
<dbReference type="RefSeq" id="WP_094962757.1">
    <property type="nucleotide sequence ID" value="NZ_CAHPQZ010000024.1"/>
</dbReference>
<protein>
    <submittedName>
        <fullName evidence="6">DnaK suppressor protein</fullName>
    </submittedName>
    <submittedName>
        <fullName evidence="8">TraR/DksA C4-type zinc finger protein</fullName>
    </submittedName>
</protein>
<feature type="zinc finger region" description="dksA C4-type" evidence="4">
    <location>
        <begin position="34"/>
        <end position="58"/>
    </location>
</feature>
<dbReference type="AlphaFoldDB" id="A0A264VMX5"/>